<sequence>MKINRKIENAGPYLGVVLLLHILGFSSLIFSGWQHPVLIGMGFIAYTLGLRHAFDADHIAAIDNTVRKLLEQKESPTGVGFYFSLGHSSVVFLMAILLGVAVNWAKAHLPTFQDTGGLIGTLVSGVFLIIIGVMNLIILIQLIQLFKKVRREHITSFQLNALLDSRGLIIHLVKPFFKFISKSWHVYLLGFLFGLGFDTASEVSFLALSAGAAQQTLPLIGIIALPVLFAAGMSLLDTLDGIVMTEAYHWAFETPMRKIYYNITITSISVIAALFIGLLEIIQLIGEQRHWSTGFGGWITQLDIGWLGYALVIVFILAWLLSVTIWKVFKMEKWPIN</sequence>
<dbReference type="PANTHER" id="PTHR31611:SF0">
    <property type="entry name" value="HIGH-AFFINITY NICKEL TRANSPORT PROTEIN NIC1"/>
    <property type="match status" value="1"/>
</dbReference>
<evidence type="ECO:0000256" key="1">
    <source>
        <dbReference type="ARBA" id="ARBA00004127"/>
    </source>
</evidence>
<reference evidence="9 10" key="1">
    <citation type="journal article" date="2016" name="Front. Microbiol.">
        <title>Comprehensive Phylogenetic Analysis of Bovine Non-aureus Staphylococci Species Based on Whole-Genome Sequencing.</title>
        <authorList>
            <person name="Naushad S."/>
            <person name="Barkema H.W."/>
            <person name="Luby C."/>
            <person name="Condas L.A."/>
            <person name="Nobrega D.B."/>
            <person name="Carson D.A."/>
            <person name="De Buck J."/>
        </authorList>
    </citation>
    <scope>NUCLEOTIDE SEQUENCE [LARGE SCALE GENOMIC DNA]</scope>
    <source>
        <strain evidence="9 10">SNUC 5959</strain>
    </source>
</reference>
<dbReference type="GO" id="GO:0012505">
    <property type="term" value="C:endomembrane system"/>
    <property type="evidence" value="ECO:0007669"/>
    <property type="project" value="UniProtKB-SubCell"/>
</dbReference>
<feature type="transmembrane region" description="Helical" evidence="8">
    <location>
        <begin position="117"/>
        <end position="143"/>
    </location>
</feature>
<dbReference type="GO" id="GO:0015099">
    <property type="term" value="F:nickel cation transmembrane transporter activity"/>
    <property type="evidence" value="ECO:0007669"/>
    <property type="project" value="UniProtKB-UniRule"/>
</dbReference>
<evidence type="ECO:0000313" key="10">
    <source>
        <dbReference type="Proteomes" id="UP000285625"/>
    </source>
</evidence>
<dbReference type="AlphaFoldDB" id="A0A2T4RKK5"/>
<dbReference type="Proteomes" id="UP000285625">
    <property type="component" value="Unassembled WGS sequence"/>
</dbReference>
<keyword evidence="4" id="KW-0533">Nickel</keyword>
<evidence type="ECO:0000256" key="2">
    <source>
        <dbReference type="ARBA" id="ARBA00010892"/>
    </source>
</evidence>
<feature type="transmembrane region" description="Helical" evidence="8">
    <location>
        <begin position="184"/>
        <end position="207"/>
    </location>
</feature>
<feature type="transmembrane region" description="Helical" evidence="8">
    <location>
        <begin position="79"/>
        <end position="105"/>
    </location>
</feature>
<feature type="transmembrane region" description="Helical" evidence="8">
    <location>
        <begin position="306"/>
        <end position="329"/>
    </location>
</feature>
<gene>
    <name evidence="9" type="ORF">BUZ57_05650</name>
</gene>
<dbReference type="NCBIfam" id="TIGR00802">
    <property type="entry name" value="nico"/>
    <property type="match status" value="1"/>
</dbReference>
<evidence type="ECO:0000256" key="3">
    <source>
        <dbReference type="ARBA" id="ARBA00022448"/>
    </source>
</evidence>
<feature type="transmembrane region" description="Helical" evidence="8">
    <location>
        <begin position="219"/>
        <end position="239"/>
    </location>
</feature>
<protein>
    <recommendedName>
        <fullName evidence="8">Nickel/cobalt efflux system</fullName>
    </recommendedName>
</protein>
<accession>A0A2T4RKK5</accession>
<keyword evidence="5 8" id="KW-0812">Transmembrane</keyword>
<evidence type="ECO:0000256" key="7">
    <source>
        <dbReference type="ARBA" id="ARBA00023136"/>
    </source>
</evidence>
<comment type="caution">
    <text evidence="9">The sequence shown here is derived from an EMBL/GenBank/DDBJ whole genome shotgun (WGS) entry which is preliminary data.</text>
</comment>
<proteinExistence type="inferred from homology"/>
<dbReference type="PANTHER" id="PTHR31611">
    <property type="entry name" value="HIGH-AFFINITY NICKEL TRANSPORT PROTEIN NIC1"/>
    <property type="match status" value="1"/>
</dbReference>
<evidence type="ECO:0000256" key="5">
    <source>
        <dbReference type="ARBA" id="ARBA00022692"/>
    </source>
</evidence>
<feature type="transmembrane region" description="Helical" evidence="8">
    <location>
        <begin position="12"/>
        <end position="31"/>
    </location>
</feature>
<dbReference type="RefSeq" id="WP_107633360.1">
    <property type="nucleotide sequence ID" value="NZ_PZHT01000007.1"/>
</dbReference>
<evidence type="ECO:0000256" key="6">
    <source>
        <dbReference type="ARBA" id="ARBA00022989"/>
    </source>
</evidence>
<dbReference type="GO" id="GO:0005886">
    <property type="term" value="C:plasma membrane"/>
    <property type="evidence" value="ECO:0007669"/>
    <property type="project" value="UniProtKB-SubCell"/>
</dbReference>
<organism evidence="9 10">
    <name type="scientific">Staphylococcus hyicus</name>
    <dbReference type="NCBI Taxonomy" id="1284"/>
    <lineage>
        <taxon>Bacteria</taxon>
        <taxon>Bacillati</taxon>
        <taxon>Bacillota</taxon>
        <taxon>Bacilli</taxon>
        <taxon>Bacillales</taxon>
        <taxon>Staphylococcaceae</taxon>
        <taxon>Staphylococcus</taxon>
    </lineage>
</organism>
<feature type="transmembrane region" description="Helical" evidence="8">
    <location>
        <begin position="259"/>
        <end position="286"/>
    </location>
</feature>
<keyword evidence="7 8" id="KW-0472">Membrane</keyword>
<evidence type="ECO:0000256" key="4">
    <source>
        <dbReference type="ARBA" id="ARBA00022596"/>
    </source>
</evidence>
<comment type="similarity">
    <text evidence="2 8">Belongs to the NiCoT transporter (TC 2.A.52) family.</text>
</comment>
<feature type="transmembrane region" description="Helical" evidence="8">
    <location>
        <begin position="37"/>
        <end position="54"/>
    </location>
</feature>
<dbReference type="STRING" id="1284.SHYC_01590"/>
<dbReference type="InterPro" id="IPR004688">
    <property type="entry name" value="Ni/Co_transpt"/>
</dbReference>
<keyword evidence="6 8" id="KW-1133">Transmembrane helix</keyword>
<comment type="subcellular location">
    <subcellularLocation>
        <location evidence="8">Cell membrane</location>
        <topology evidence="8">Multi-pass membrane protein</topology>
    </subcellularLocation>
    <subcellularLocation>
        <location evidence="1">Endomembrane system</location>
        <topology evidence="1">Multi-pass membrane protein</topology>
    </subcellularLocation>
</comment>
<dbReference type="EMBL" id="QXVO01000013">
    <property type="protein sequence ID" value="RIO46095.1"/>
    <property type="molecule type" value="Genomic_DNA"/>
</dbReference>
<dbReference type="Pfam" id="PF03824">
    <property type="entry name" value="NicO"/>
    <property type="match status" value="1"/>
</dbReference>
<evidence type="ECO:0000313" key="9">
    <source>
        <dbReference type="EMBL" id="RIO46095.1"/>
    </source>
</evidence>
<evidence type="ECO:0000256" key="8">
    <source>
        <dbReference type="RuleBase" id="RU362101"/>
    </source>
</evidence>
<keyword evidence="3 8" id="KW-0813">Transport</keyword>
<name>A0A2T4RKK5_STAHY</name>
<dbReference type="InterPro" id="IPR011541">
    <property type="entry name" value="Ni/Co_transpt_high_affinity"/>
</dbReference>